<gene>
    <name evidence="2" type="ORF">ACFPZN_42340</name>
</gene>
<comment type="caution">
    <text evidence="2">The sequence shown here is derived from an EMBL/GenBank/DDBJ whole genome shotgun (WGS) entry which is preliminary data.</text>
</comment>
<dbReference type="InterPro" id="IPR011042">
    <property type="entry name" value="6-blade_b-propeller_TolB-like"/>
</dbReference>
<evidence type="ECO:0000313" key="3">
    <source>
        <dbReference type="Proteomes" id="UP001596074"/>
    </source>
</evidence>
<name>A0ABW1ABU4_9ACTN</name>
<feature type="region of interest" description="Disordered" evidence="1">
    <location>
        <begin position="40"/>
        <end position="59"/>
    </location>
</feature>
<dbReference type="SUPFAM" id="SSF69304">
    <property type="entry name" value="Tricorn protease N-terminal domain"/>
    <property type="match status" value="1"/>
</dbReference>
<feature type="compositionally biased region" description="Low complexity" evidence="1">
    <location>
        <begin position="40"/>
        <end position="49"/>
    </location>
</feature>
<organism evidence="2 3">
    <name type="scientific">Actinomadura rugatobispora</name>
    <dbReference type="NCBI Taxonomy" id="1994"/>
    <lineage>
        <taxon>Bacteria</taxon>
        <taxon>Bacillati</taxon>
        <taxon>Actinomycetota</taxon>
        <taxon>Actinomycetes</taxon>
        <taxon>Streptosporangiales</taxon>
        <taxon>Thermomonosporaceae</taxon>
        <taxon>Actinomadura</taxon>
    </lineage>
</organism>
<protein>
    <submittedName>
        <fullName evidence="2">TolB family protein</fullName>
    </submittedName>
</protein>
<reference evidence="3" key="1">
    <citation type="journal article" date="2019" name="Int. J. Syst. Evol. Microbiol.">
        <title>The Global Catalogue of Microorganisms (GCM) 10K type strain sequencing project: providing services to taxonomists for standard genome sequencing and annotation.</title>
        <authorList>
            <consortium name="The Broad Institute Genomics Platform"/>
            <consortium name="The Broad Institute Genome Sequencing Center for Infectious Disease"/>
            <person name="Wu L."/>
            <person name="Ma J."/>
        </authorList>
    </citation>
    <scope>NUCLEOTIDE SEQUENCE [LARGE SCALE GENOMIC DNA]</scope>
    <source>
        <strain evidence="3">KCTC 42087</strain>
    </source>
</reference>
<dbReference type="Proteomes" id="UP001596074">
    <property type="component" value="Unassembled WGS sequence"/>
</dbReference>
<dbReference type="Gene3D" id="2.120.10.30">
    <property type="entry name" value="TolB, C-terminal domain"/>
    <property type="match status" value="1"/>
</dbReference>
<keyword evidence="3" id="KW-1185">Reference proteome</keyword>
<evidence type="ECO:0000256" key="1">
    <source>
        <dbReference type="SAM" id="MobiDB-lite"/>
    </source>
</evidence>
<proteinExistence type="predicted"/>
<accession>A0ABW1ABU4</accession>
<dbReference type="RefSeq" id="WP_378288251.1">
    <property type="nucleotide sequence ID" value="NZ_JBHSON010000084.1"/>
</dbReference>
<evidence type="ECO:0000313" key="2">
    <source>
        <dbReference type="EMBL" id="MFC5752292.1"/>
    </source>
</evidence>
<dbReference type="EMBL" id="JBHSON010000084">
    <property type="protein sequence ID" value="MFC5752292.1"/>
    <property type="molecule type" value="Genomic_DNA"/>
</dbReference>
<sequence>MPYLTMTSRRTRWSRGWAAVLLAGALTLGGAAWQPVDAAPAAATGNGRPVSPPAPKPEPIKVTELPLPPVTPSTGEGACTPALNPHRTGCIGRSVDLQSGDFLPDGRHVTATVDFAGAPAAPDPASVYTGRQLIIVKTDGTTFPGGDAWKCVTCGVPDGNAVGRSEAMDYPQTFDDGRRLLAGTNIIDCGPHRLTSQACTPERTHIYPIRWNVTPDGSGPGGSIRELRLHPDNVHLGFNVATVTNGKFNQYGYLARLKFNPAPETGTPRAPRYDLVKVTRLFDPADTQPVSVDPRHPDRLRINPEAITVGELRGFSGSGREVTYVGYPGESSNIDVFAADLKTGKVRRLTAHPEYVDPVDISPDDRWTAVMDTRGTDRQMFLAGMRGIPPVTDLITTSATSSTRNNGQRRFFQPYLIDRYGDRGSYQGQRINAAGDGSPGSVNDPEWNGRADPKWSPDGTSIVYWQALTVPPACGGHNPLPCRPSTAPGGRTARMMIARLTSRTPLRPKPVAPISDTVPWGTPYVPGSPTPARPYPPQGTYTLKGKKSGSAKVTITENAGRTIISTVAVSYTNYSDDGARILNGTEKVGVQNPTPTLNKVDWYSDLVQTGRDGRVHGTKKSSPDGFHLTIDVLTNFFQATGTLTTTLDGRAYTQPANDT</sequence>